<feature type="transmembrane region" description="Helical" evidence="2">
    <location>
        <begin position="15"/>
        <end position="36"/>
    </location>
</feature>
<dbReference type="SMART" id="SM00239">
    <property type="entry name" value="C2"/>
    <property type="match status" value="2"/>
</dbReference>
<dbReference type="GO" id="GO:0005544">
    <property type="term" value="F:calcium-dependent phospholipid binding"/>
    <property type="evidence" value="ECO:0000318"/>
    <property type="project" value="GO_Central"/>
</dbReference>
<feature type="compositionally biased region" description="Polar residues" evidence="1">
    <location>
        <begin position="308"/>
        <end position="318"/>
    </location>
</feature>
<dbReference type="GO" id="GO:0016192">
    <property type="term" value="P:vesicle-mediated transport"/>
    <property type="evidence" value="ECO:0000318"/>
    <property type="project" value="GO_Central"/>
</dbReference>
<dbReference type="PANTHER" id="PTHR10024:SF348">
    <property type="entry name" value="SYNAPTOTAGMIN-17"/>
    <property type="match status" value="1"/>
</dbReference>
<dbReference type="GO" id="GO:0061891">
    <property type="term" value="F:calcium ion sensor activity"/>
    <property type="evidence" value="ECO:0000318"/>
    <property type="project" value="GO_Central"/>
</dbReference>
<protein>
    <recommendedName>
        <fullName evidence="3">C2 domain-containing protein</fullName>
    </recommendedName>
</protein>
<feature type="region of interest" description="Disordered" evidence="1">
    <location>
        <begin position="304"/>
        <end position="328"/>
    </location>
</feature>
<evidence type="ECO:0000313" key="5">
    <source>
        <dbReference type="Proteomes" id="UP000001593"/>
    </source>
</evidence>
<dbReference type="HOGENOM" id="CLU_453662_0_0_1"/>
<name>A7S1X8_NEMVE</name>
<dbReference type="GO" id="GO:0005886">
    <property type="term" value="C:plasma membrane"/>
    <property type="evidence" value="ECO:0000318"/>
    <property type="project" value="GO_Central"/>
</dbReference>
<proteinExistence type="predicted"/>
<evidence type="ECO:0000259" key="3">
    <source>
        <dbReference type="PROSITE" id="PS50004"/>
    </source>
</evidence>
<sequence length="602" mass="67151">MRACRRWYGGAKVGLYVGVALTFALFTAILVARFLWQRKQKPKNPYSVASGILGQVGISHHAPEFTIPLMVPLLIQDSFTCEEEPAVEEKVASPLNKRRRSFTWQGTPIFVQPTEQREDSNFLTVESSDGPLIRRLQSITDLSMFPGEQSSESRTETPGPWTSGVRRESLFFSASGTSILRRPRSNTTESDVASPVSPISPTHGLYQNEGGGEILYKKLPIINNRAASITSTSSCENLHASITTKRIHTLSTASTDSEPEQGRRISQTTRSAHLSLRKMTSMPDGCSGPKPRPPLKKRFSEIHRRTSSDSLGVSTANPKPTKPLPSTKRGKIMLTIGFNEEKKQLVVHLVNAVDLPMKNNNLLDSFVRLHLSMPMKQHRLQSKVHKKTCNPIYDEKIIFEDVDLIQLLQSTLRLKVTNKESGFTRGEVVGEALIFLSDKGVLRNTIMAKDLLPKSSGITEEDGLGEVLLSVCHYATSAQVKAVVHQIKDLAKSCKNPTISIELTHKGETIQKQQTRSKKTKKNSDSEEFNFHIPTTSACTLDSYSLQFSLFNQDLLRGAVCIGYVVLGQDAPFQSEVDFWRAVVNCPHEPITEWHKFHKTPY</sequence>
<dbReference type="InterPro" id="IPR035892">
    <property type="entry name" value="C2_domain_sf"/>
</dbReference>
<accession>A7S1X8</accession>
<evidence type="ECO:0000313" key="4">
    <source>
        <dbReference type="EMBL" id="EDO42318.1"/>
    </source>
</evidence>
<organism evidence="4 5">
    <name type="scientific">Nematostella vectensis</name>
    <name type="common">Starlet sea anemone</name>
    <dbReference type="NCBI Taxonomy" id="45351"/>
    <lineage>
        <taxon>Eukaryota</taxon>
        <taxon>Metazoa</taxon>
        <taxon>Cnidaria</taxon>
        <taxon>Anthozoa</taxon>
        <taxon>Hexacorallia</taxon>
        <taxon>Actiniaria</taxon>
        <taxon>Edwardsiidae</taxon>
        <taxon>Nematostella</taxon>
    </lineage>
</organism>
<dbReference type="OMA" id="HEPITEW"/>
<evidence type="ECO:0000256" key="1">
    <source>
        <dbReference type="SAM" id="MobiDB-lite"/>
    </source>
</evidence>
<keyword evidence="5" id="KW-1185">Reference proteome</keyword>
<dbReference type="EMBL" id="DS469566">
    <property type="protein sequence ID" value="EDO42318.1"/>
    <property type="molecule type" value="Genomic_DNA"/>
</dbReference>
<dbReference type="Pfam" id="PF00168">
    <property type="entry name" value="C2"/>
    <property type="match status" value="2"/>
</dbReference>
<keyword evidence="2" id="KW-0812">Transmembrane</keyword>
<feature type="region of interest" description="Disordered" evidence="1">
    <location>
        <begin position="181"/>
        <end position="205"/>
    </location>
</feature>
<keyword evidence="2" id="KW-1133">Transmembrane helix</keyword>
<dbReference type="eggNOG" id="KOG1028">
    <property type="taxonomic scope" value="Eukaryota"/>
</dbReference>
<dbReference type="PROSITE" id="PS50004">
    <property type="entry name" value="C2"/>
    <property type="match status" value="1"/>
</dbReference>
<reference evidence="4 5" key="1">
    <citation type="journal article" date="2007" name="Science">
        <title>Sea anemone genome reveals ancestral eumetazoan gene repertoire and genomic organization.</title>
        <authorList>
            <person name="Putnam N.H."/>
            <person name="Srivastava M."/>
            <person name="Hellsten U."/>
            <person name="Dirks B."/>
            <person name="Chapman J."/>
            <person name="Salamov A."/>
            <person name="Terry A."/>
            <person name="Shapiro H."/>
            <person name="Lindquist E."/>
            <person name="Kapitonov V.V."/>
            <person name="Jurka J."/>
            <person name="Genikhovich G."/>
            <person name="Grigoriev I.V."/>
            <person name="Lucas S.M."/>
            <person name="Steele R.E."/>
            <person name="Finnerty J.R."/>
            <person name="Technau U."/>
            <person name="Martindale M.Q."/>
            <person name="Rokhsar D.S."/>
        </authorList>
    </citation>
    <scope>NUCLEOTIDE SEQUENCE [LARGE SCALE GENOMIC DNA]</scope>
    <source>
        <strain evidence="5">CH2 X CH6</strain>
    </source>
</reference>
<dbReference type="InterPro" id="IPR000008">
    <property type="entry name" value="C2_dom"/>
</dbReference>
<dbReference type="STRING" id="45351.A7S1X8"/>
<gene>
    <name evidence="4" type="ORF">NEMVEDRAFT_v1g205524</name>
</gene>
<dbReference type="PhylomeDB" id="A7S1X8"/>
<feature type="region of interest" description="Disordered" evidence="1">
    <location>
        <begin position="250"/>
        <end position="269"/>
    </location>
</feature>
<evidence type="ECO:0000256" key="2">
    <source>
        <dbReference type="SAM" id="Phobius"/>
    </source>
</evidence>
<dbReference type="Gene3D" id="2.60.40.150">
    <property type="entry name" value="C2 domain"/>
    <property type="match status" value="2"/>
</dbReference>
<dbReference type="Proteomes" id="UP000001593">
    <property type="component" value="Unassembled WGS sequence"/>
</dbReference>
<feature type="domain" description="C2" evidence="3">
    <location>
        <begin position="328"/>
        <end position="451"/>
    </location>
</feature>
<dbReference type="GO" id="GO:0070382">
    <property type="term" value="C:exocytic vesicle"/>
    <property type="evidence" value="ECO:0000318"/>
    <property type="project" value="GO_Central"/>
</dbReference>
<dbReference type="SUPFAM" id="SSF49562">
    <property type="entry name" value="C2 domain (Calcium/lipid-binding domain, CaLB)"/>
    <property type="match status" value="2"/>
</dbReference>
<keyword evidence="2" id="KW-0472">Membrane</keyword>
<dbReference type="GO" id="GO:0000149">
    <property type="term" value="F:SNARE binding"/>
    <property type="evidence" value="ECO:0000318"/>
    <property type="project" value="GO_Central"/>
</dbReference>
<dbReference type="PANTHER" id="PTHR10024">
    <property type="entry name" value="SYNAPTOTAGMIN"/>
    <property type="match status" value="1"/>
</dbReference>
<dbReference type="AlphaFoldDB" id="A7S1X8"/>
<dbReference type="InParanoid" id="A7S1X8"/>
<dbReference type="GO" id="GO:0017158">
    <property type="term" value="P:regulation of calcium ion-dependent exocytosis"/>
    <property type="evidence" value="ECO:0000318"/>
    <property type="project" value="GO_Central"/>
</dbReference>